<evidence type="ECO:0000256" key="3">
    <source>
        <dbReference type="ARBA" id="ARBA00022692"/>
    </source>
</evidence>
<dbReference type="PANTHER" id="PTHR33281:SF1">
    <property type="entry name" value="VOLTAGE-DEPENDENT CHLORIDE CHANNEL 1, CHLOROPLASTIC"/>
    <property type="match status" value="1"/>
</dbReference>
<evidence type="ECO:0000256" key="6">
    <source>
        <dbReference type="ARBA" id="ARBA00023136"/>
    </source>
</evidence>
<dbReference type="GO" id="GO:0019684">
    <property type="term" value="P:photosynthesis, light reaction"/>
    <property type="evidence" value="ECO:0000318"/>
    <property type="project" value="GO_Central"/>
</dbReference>
<protein>
    <submittedName>
        <fullName evidence="8">Uncharacterized protein</fullName>
    </submittedName>
</protein>
<proteinExistence type="predicted"/>
<dbReference type="EMBL" id="LFYR01000889">
    <property type="protein sequence ID" value="KMZ67665.1"/>
    <property type="molecule type" value="Genomic_DNA"/>
</dbReference>
<dbReference type="GO" id="GO:0005247">
    <property type="term" value="F:voltage-gated chloride channel activity"/>
    <property type="evidence" value="ECO:0000318"/>
    <property type="project" value="GO_Central"/>
</dbReference>
<dbReference type="STRING" id="29655.A0A0K9PHH6"/>
<dbReference type="InterPro" id="IPR024701">
    <property type="entry name" value="VCCN1/2"/>
</dbReference>
<organism evidence="8 9">
    <name type="scientific">Zostera marina</name>
    <name type="common">Eelgrass</name>
    <dbReference type="NCBI Taxonomy" id="29655"/>
    <lineage>
        <taxon>Eukaryota</taxon>
        <taxon>Viridiplantae</taxon>
        <taxon>Streptophyta</taxon>
        <taxon>Embryophyta</taxon>
        <taxon>Tracheophyta</taxon>
        <taxon>Spermatophyta</taxon>
        <taxon>Magnoliopsida</taxon>
        <taxon>Liliopsida</taxon>
        <taxon>Zosteraceae</taxon>
        <taxon>Zostera</taxon>
    </lineage>
</organism>
<keyword evidence="9" id="KW-1185">Reference proteome</keyword>
<dbReference type="InterPro" id="IPR044669">
    <property type="entry name" value="YneE/VCCN1/2-like"/>
</dbReference>
<evidence type="ECO:0000256" key="5">
    <source>
        <dbReference type="ARBA" id="ARBA00023065"/>
    </source>
</evidence>
<evidence type="ECO:0000256" key="1">
    <source>
        <dbReference type="ARBA" id="ARBA00004141"/>
    </source>
</evidence>
<feature type="transmembrane region" description="Helical" evidence="7">
    <location>
        <begin position="108"/>
        <end position="132"/>
    </location>
</feature>
<comment type="caution">
    <text evidence="8">The sequence shown here is derived from an EMBL/GenBank/DDBJ whole genome shotgun (WGS) entry which is preliminary data.</text>
</comment>
<gene>
    <name evidence="8" type="ORF">ZOSMA_25G00520</name>
</gene>
<dbReference type="OMA" id="AYSVMIH"/>
<evidence type="ECO:0000256" key="7">
    <source>
        <dbReference type="SAM" id="Phobius"/>
    </source>
</evidence>
<dbReference type="Pfam" id="PF25539">
    <property type="entry name" value="Bestrophin_2"/>
    <property type="match status" value="1"/>
</dbReference>
<keyword evidence="3 7" id="KW-0812">Transmembrane</keyword>
<comment type="subcellular location">
    <subcellularLocation>
        <location evidence="1">Membrane</location>
        <topology evidence="1">Multi-pass membrane protein</topology>
    </subcellularLocation>
</comment>
<keyword evidence="4 7" id="KW-1133">Transmembrane helix</keyword>
<keyword evidence="5" id="KW-0406">Ion transport</keyword>
<dbReference type="OrthoDB" id="1368at2759"/>
<name>A0A0K9PHH6_ZOSMR</name>
<dbReference type="PANTHER" id="PTHR33281">
    <property type="entry name" value="UPF0187 PROTEIN YNEE"/>
    <property type="match status" value="1"/>
</dbReference>
<keyword evidence="2" id="KW-0813">Transport</keyword>
<dbReference type="GO" id="GO:0042548">
    <property type="term" value="P:regulation of photosynthesis, light reaction"/>
    <property type="evidence" value="ECO:0007669"/>
    <property type="project" value="InterPro"/>
</dbReference>
<evidence type="ECO:0000313" key="9">
    <source>
        <dbReference type="Proteomes" id="UP000036987"/>
    </source>
</evidence>
<sequence length="407" mass="46197">MTVKLNHRHPLYSSVLPLPLAPIRVSSLRSSSSLSIQIRCCSPSTKSQKTPRSPSFFSFLTVIPDWSDAIKERGMRRQRSLYTSDNWREHRSSRRHFRHVISSLSSRVILSLVPPVFFFTAFATSVATYNFFVASGWAPPWLPLLRASPLPYQLTAPALALLLVFRTEASYGRYVEGRKTWARIMAGTTELAMSVIALKVTNESDYGIKKALLNYILAFPLALKCHVISNSNIYMELQGLLEKEDLEVVLSSKHRPRCIISFISQTLQILQMEEAKRNILEAKISCFHDGIGICEQLIGIPIPLSYTRLTSRFLVFWHITLPFILWDDCNWIVVPATFISAASLFCIEEVGVLIEEPFPMLALDDMLHQIQDGIQEVLTTENSIKGCIHAKRKEKFEFDSTNGWRGS</sequence>
<evidence type="ECO:0000313" key="8">
    <source>
        <dbReference type="EMBL" id="KMZ67665.1"/>
    </source>
</evidence>
<dbReference type="GO" id="GO:0042651">
    <property type="term" value="C:thylakoid membrane"/>
    <property type="evidence" value="ECO:0000318"/>
    <property type="project" value="GO_Central"/>
</dbReference>
<reference evidence="9" key="1">
    <citation type="journal article" date="2016" name="Nature">
        <title>The genome of the seagrass Zostera marina reveals angiosperm adaptation to the sea.</title>
        <authorList>
            <person name="Olsen J.L."/>
            <person name="Rouze P."/>
            <person name="Verhelst B."/>
            <person name="Lin Y.-C."/>
            <person name="Bayer T."/>
            <person name="Collen J."/>
            <person name="Dattolo E."/>
            <person name="De Paoli E."/>
            <person name="Dittami S."/>
            <person name="Maumus F."/>
            <person name="Michel G."/>
            <person name="Kersting A."/>
            <person name="Lauritano C."/>
            <person name="Lohaus R."/>
            <person name="Toepel M."/>
            <person name="Tonon T."/>
            <person name="Vanneste K."/>
            <person name="Amirebrahimi M."/>
            <person name="Brakel J."/>
            <person name="Bostroem C."/>
            <person name="Chovatia M."/>
            <person name="Grimwood J."/>
            <person name="Jenkins J.W."/>
            <person name="Jueterbock A."/>
            <person name="Mraz A."/>
            <person name="Stam W.T."/>
            <person name="Tice H."/>
            <person name="Bornberg-Bauer E."/>
            <person name="Green P.J."/>
            <person name="Pearson G.A."/>
            <person name="Procaccini G."/>
            <person name="Duarte C.M."/>
            <person name="Schmutz J."/>
            <person name="Reusch T.B.H."/>
            <person name="Van de Peer Y."/>
        </authorList>
    </citation>
    <scope>NUCLEOTIDE SEQUENCE [LARGE SCALE GENOMIC DNA]</scope>
    <source>
        <strain evidence="9">cv. Finnish</strain>
    </source>
</reference>
<dbReference type="Proteomes" id="UP000036987">
    <property type="component" value="Unassembled WGS sequence"/>
</dbReference>
<keyword evidence="6 7" id="KW-0472">Membrane</keyword>
<evidence type="ECO:0000256" key="4">
    <source>
        <dbReference type="ARBA" id="ARBA00022989"/>
    </source>
</evidence>
<evidence type="ECO:0000256" key="2">
    <source>
        <dbReference type="ARBA" id="ARBA00022448"/>
    </source>
</evidence>
<dbReference type="AlphaFoldDB" id="A0A0K9PHH6"/>
<dbReference type="PIRSF" id="PIRSF016988">
    <property type="entry name" value="UCP016988"/>
    <property type="match status" value="1"/>
</dbReference>
<accession>A0A0K9PHH6</accession>